<dbReference type="PANTHER" id="PTHR13285">
    <property type="entry name" value="ACYLTRANSFERASE"/>
    <property type="match status" value="1"/>
</dbReference>
<feature type="transmembrane region" description="Helical" evidence="8">
    <location>
        <begin position="398"/>
        <end position="416"/>
    </location>
</feature>
<dbReference type="GO" id="GO:0016746">
    <property type="term" value="F:acyltransferase activity"/>
    <property type="evidence" value="ECO:0007669"/>
    <property type="project" value="UniProtKB-KW"/>
</dbReference>
<dbReference type="InterPro" id="IPR024194">
    <property type="entry name" value="Ac/AlaTfrase_AlgI/DltB"/>
</dbReference>
<dbReference type="AlphaFoldDB" id="A0A1H0BZG2"/>
<proteinExistence type="inferred from homology"/>
<feature type="transmembrane region" description="Helical" evidence="8">
    <location>
        <begin position="302"/>
        <end position="320"/>
    </location>
</feature>
<dbReference type="GO" id="GO:0005886">
    <property type="term" value="C:plasma membrane"/>
    <property type="evidence" value="ECO:0007669"/>
    <property type="project" value="UniProtKB-SubCell"/>
</dbReference>
<sequence length="467" mass="53709">MVFSSLTFIYLYLPIVLICYFAVPKKARNFVLFVSGFVFYAWGEPVYVLLMSATILLDYTCGRLMARFDERQRVRQILLISSIVVNLSILAIFKYNSFAVQNINTLFGLTISDPKIALPIGISFYTFQSMSYTIDLYWRKVPVQKNFIDYASYVSMFPQLVAGPIVRYNDVQRELSKRSTSITNVGDGAGIFIQGLAKKVLLANNIGTLWTLIKSTPIENLSTATAWFGILAFTFQIYFDFSGYSDMAVGMGRMLGFHFPQNFNYPYVSKSVTDFWRRWHMTLGTWFREYVYIPLGGNRKGMLRTVLNLLIVWMLTGLWHGASWNFVLWGLYYGILLIIERLFLSKVLAKIPFTITRLYTFFCVVMGWVLFEFDDVGMAFRYYGALFGANGKGTDAQFVYLLMSYGLIFALCVIFATDWAKKLVFKIYRSRPGFVKVAAVVLQVITMLVCTAYLVDATYNPFLYFRF</sequence>
<dbReference type="OrthoDB" id="9805788at2"/>
<dbReference type="EMBL" id="FNID01000021">
    <property type="protein sequence ID" value="SDN51009.1"/>
    <property type="molecule type" value="Genomic_DNA"/>
</dbReference>
<evidence type="ECO:0000256" key="6">
    <source>
        <dbReference type="ARBA" id="ARBA00023136"/>
    </source>
</evidence>
<evidence type="ECO:0000256" key="5">
    <source>
        <dbReference type="ARBA" id="ARBA00022989"/>
    </source>
</evidence>
<dbReference type="RefSeq" id="WP_092640848.1">
    <property type="nucleotide sequence ID" value="NZ_FNID01000021.1"/>
</dbReference>
<feature type="transmembrane region" description="Helical" evidence="8">
    <location>
        <begin position="6"/>
        <end position="23"/>
    </location>
</feature>
<feature type="transmembrane region" description="Helical" evidence="8">
    <location>
        <begin position="30"/>
        <end position="57"/>
    </location>
</feature>
<protein>
    <submittedName>
        <fullName evidence="9">Alginate O-acetyltransferase complex protein AlgI</fullName>
    </submittedName>
</protein>
<evidence type="ECO:0000256" key="8">
    <source>
        <dbReference type="SAM" id="Phobius"/>
    </source>
</evidence>
<comment type="subcellular location">
    <subcellularLocation>
        <location evidence="1">Cell membrane</location>
        <topology evidence="1">Multi-pass membrane protein</topology>
    </subcellularLocation>
</comment>
<dbReference type="PANTHER" id="PTHR13285:SF18">
    <property type="entry name" value="PROTEIN-CYSTEINE N-PALMITOYLTRANSFERASE RASP"/>
    <property type="match status" value="1"/>
</dbReference>
<keyword evidence="7 9" id="KW-0808">Transferase</keyword>
<dbReference type="STRING" id="258515.SAMN05192585_12120"/>
<feature type="transmembrane region" description="Helical" evidence="8">
    <location>
        <begin position="77"/>
        <end position="95"/>
    </location>
</feature>
<dbReference type="Proteomes" id="UP000199182">
    <property type="component" value="Unassembled WGS sequence"/>
</dbReference>
<evidence type="ECO:0000256" key="7">
    <source>
        <dbReference type="PIRNR" id="PIRNR016636"/>
    </source>
</evidence>
<dbReference type="PIRSF" id="PIRSF016636">
    <property type="entry name" value="AlgI_DltB"/>
    <property type="match status" value="1"/>
</dbReference>
<dbReference type="InterPro" id="IPR004299">
    <property type="entry name" value="MBOAT_fam"/>
</dbReference>
<keyword evidence="7" id="KW-0012">Acyltransferase</keyword>
<keyword evidence="5 8" id="KW-1133">Transmembrane helix</keyword>
<accession>A0A1H0BZG2</accession>
<dbReference type="InterPro" id="IPR051085">
    <property type="entry name" value="MB_O-acyltransferase"/>
</dbReference>
<evidence type="ECO:0000313" key="10">
    <source>
        <dbReference type="Proteomes" id="UP000199182"/>
    </source>
</evidence>
<keyword evidence="3 7" id="KW-1003">Cell membrane</keyword>
<keyword evidence="10" id="KW-1185">Reference proteome</keyword>
<reference evidence="9 10" key="1">
    <citation type="submission" date="2016-10" db="EMBL/GenBank/DDBJ databases">
        <authorList>
            <person name="de Groot N.N."/>
        </authorList>
    </citation>
    <scope>NUCLEOTIDE SEQUENCE [LARGE SCALE GENOMIC DNA]</scope>
    <source>
        <strain evidence="9 10">CGMCC 1.5012</strain>
    </source>
</reference>
<evidence type="ECO:0000256" key="4">
    <source>
        <dbReference type="ARBA" id="ARBA00022692"/>
    </source>
</evidence>
<evidence type="ECO:0000256" key="1">
    <source>
        <dbReference type="ARBA" id="ARBA00004651"/>
    </source>
</evidence>
<evidence type="ECO:0000313" key="9">
    <source>
        <dbReference type="EMBL" id="SDN51009.1"/>
    </source>
</evidence>
<dbReference type="Pfam" id="PF03062">
    <property type="entry name" value="MBOAT"/>
    <property type="match status" value="1"/>
</dbReference>
<keyword evidence="4 8" id="KW-0812">Transmembrane</keyword>
<comment type="similarity">
    <text evidence="2 7">Belongs to the membrane-bound acyltransferase family.</text>
</comment>
<evidence type="ECO:0000256" key="3">
    <source>
        <dbReference type="ARBA" id="ARBA00022475"/>
    </source>
</evidence>
<evidence type="ECO:0000256" key="2">
    <source>
        <dbReference type="ARBA" id="ARBA00010323"/>
    </source>
</evidence>
<dbReference type="GO" id="GO:0042121">
    <property type="term" value="P:alginic acid biosynthetic process"/>
    <property type="evidence" value="ECO:0007669"/>
    <property type="project" value="InterPro"/>
</dbReference>
<feature type="transmembrane region" description="Helical" evidence="8">
    <location>
        <begin position="326"/>
        <end position="344"/>
    </location>
</feature>
<dbReference type="PIRSF" id="PIRSF500217">
    <property type="entry name" value="AlgI"/>
    <property type="match status" value="1"/>
</dbReference>
<keyword evidence="6 7" id="KW-0472">Membrane</keyword>
<name>A0A1H0BZG2_9FIRM</name>
<gene>
    <name evidence="9" type="ORF">SAMN05192585_12120</name>
</gene>
<organism evidence="9 10">
    <name type="scientific">Acetanaerobacterium elongatum</name>
    <dbReference type="NCBI Taxonomy" id="258515"/>
    <lineage>
        <taxon>Bacteria</taxon>
        <taxon>Bacillati</taxon>
        <taxon>Bacillota</taxon>
        <taxon>Clostridia</taxon>
        <taxon>Eubacteriales</taxon>
        <taxon>Oscillospiraceae</taxon>
        <taxon>Acetanaerobacterium</taxon>
    </lineage>
</organism>
<dbReference type="InterPro" id="IPR028362">
    <property type="entry name" value="AlgI"/>
</dbReference>
<feature type="transmembrane region" description="Helical" evidence="8">
    <location>
        <begin position="437"/>
        <end position="455"/>
    </location>
</feature>